<protein>
    <submittedName>
        <fullName evidence="2">Uncharacterized protein</fullName>
    </submittedName>
</protein>
<feature type="compositionally biased region" description="Polar residues" evidence="1">
    <location>
        <begin position="45"/>
        <end position="60"/>
    </location>
</feature>
<name>A0A975BGE3_9BACT</name>
<gene>
    <name evidence="2" type="ORF">dnm_009350</name>
</gene>
<organism evidence="2 3">
    <name type="scientific">Desulfonema magnum</name>
    <dbReference type="NCBI Taxonomy" id="45655"/>
    <lineage>
        <taxon>Bacteria</taxon>
        <taxon>Pseudomonadati</taxon>
        <taxon>Thermodesulfobacteriota</taxon>
        <taxon>Desulfobacteria</taxon>
        <taxon>Desulfobacterales</taxon>
        <taxon>Desulfococcaceae</taxon>
        <taxon>Desulfonema</taxon>
    </lineage>
</organism>
<feature type="region of interest" description="Disordered" evidence="1">
    <location>
        <begin position="31"/>
        <end position="60"/>
    </location>
</feature>
<evidence type="ECO:0000313" key="3">
    <source>
        <dbReference type="Proteomes" id="UP000663722"/>
    </source>
</evidence>
<dbReference type="KEGG" id="dmm:dnm_009350"/>
<evidence type="ECO:0000256" key="1">
    <source>
        <dbReference type="SAM" id="MobiDB-lite"/>
    </source>
</evidence>
<reference evidence="2" key="1">
    <citation type="journal article" date="2021" name="Microb. Physiol.">
        <title>Proteogenomic Insights into the Physiology of Marine, Sulfate-Reducing, Filamentous Desulfonema limicola and Desulfonema magnum.</title>
        <authorList>
            <person name="Schnaars V."/>
            <person name="Wohlbrand L."/>
            <person name="Scheve S."/>
            <person name="Hinrichs C."/>
            <person name="Reinhardt R."/>
            <person name="Rabus R."/>
        </authorList>
    </citation>
    <scope>NUCLEOTIDE SEQUENCE</scope>
    <source>
        <strain evidence="2">4be13</strain>
    </source>
</reference>
<evidence type="ECO:0000313" key="2">
    <source>
        <dbReference type="EMBL" id="QTA84932.1"/>
    </source>
</evidence>
<proteinExistence type="predicted"/>
<dbReference type="Proteomes" id="UP000663722">
    <property type="component" value="Chromosome"/>
</dbReference>
<dbReference type="EMBL" id="CP061800">
    <property type="protein sequence ID" value="QTA84932.1"/>
    <property type="molecule type" value="Genomic_DNA"/>
</dbReference>
<dbReference type="AlphaFoldDB" id="A0A975BGE3"/>
<keyword evidence="3" id="KW-1185">Reference proteome</keyword>
<sequence length="60" mass="7028">MRIPKENFIKFPKFLTIFLNEVVKSVLFREREKDDDPQPLPEMISFTTPVPTSVTRSMSV</sequence>
<accession>A0A975BGE3</accession>